<evidence type="ECO:0000256" key="1">
    <source>
        <dbReference type="ARBA" id="ARBA00004196"/>
    </source>
</evidence>
<dbReference type="InterPro" id="IPR028082">
    <property type="entry name" value="Peripla_BP_I"/>
</dbReference>
<dbReference type="AlphaFoldDB" id="A0A1M4UUK5"/>
<feature type="chain" id="PRO_5038354739" evidence="4">
    <location>
        <begin position="22"/>
        <end position="342"/>
    </location>
</feature>
<evidence type="ECO:0000256" key="3">
    <source>
        <dbReference type="ARBA" id="ARBA00022729"/>
    </source>
</evidence>
<sequence length="342" mass="36787">MKRMLAILLAAVLAMAGLSGCGDKKETGTAETSGGSESGEKKDAADFKVGLSMNVLVHPSYITMEAEIRKGCEELGYEYVCTDAQESLDKQISDIEDLAAQGCDVIFVNTYDPDVLTPVINNVAAQGIRVIAVDNALSDEAQLATTIQADNHQNGVLVGNFVADTLKGQDIKIVCISGAKGAEVSRVRRSSFIEGIVEEQLRQGSDAKVEIVAQAYTEWFADATVTAMEDIMALNEEFNVVFAEADVMAIECYKILQDAGMLDKVMIVADADGQKEAFELIKEGGAYKATGLNSMTLLGQTAVETAQKIQQGETSFPYRTYTPSACVTIDNVDEYYDPDSAF</sequence>
<dbReference type="Gene3D" id="3.40.50.2300">
    <property type="match status" value="2"/>
</dbReference>
<dbReference type="RefSeq" id="WP_072849505.1">
    <property type="nucleotide sequence ID" value="NZ_FQVI01000003.1"/>
</dbReference>
<dbReference type="SUPFAM" id="SSF53822">
    <property type="entry name" value="Periplasmic binding protein-like I"/>
    <property type="match status" value="1"/>
</dbReference>
<dbReference type="GO" id="GO:0030246">
    <property type="term" value="F:carbohydrate binding"/>
    <property type="evidence" value="ECO:0007669"/>
    <property type="project" value="UniProtKB-ARBA"/>
</dbReference>
<reference evidence="6 7" key="1">
    <citation type="submission" date="2016-11" db="EMBL/GenBank/DDBJ databases">
        <authorList>
            <person name="Jaros S."/>
            <person name="Januszkiewicz K."/>
            <person name="Wedrychowicz H."/>
        </authorList>
    </citation>
    <scope>NUCLEOTIDE SEQUENCE [LARGE SCALE GENOMIC DNA]</scope>
    <source>
        <strain evidence="6 7">DSM 17459</strain>
    </source>
</reference>
<name>A0A1M4UUK5_9CLOT</name>
<feature type="signal peptide" evidence="4">
    <location>
        <begin position="1"/>
        <end position="21"/>
    </location>
</feature>
<feature type="domain" description="Periplasmic binding protein" evidence="5">
    <location>
        <begin position="49"/>
        <end position="313"/>
    </location>
</feature>
<dbReference type="InterPro" id="IPR025997">
    <property type="entry name" value="SBP_2_dom"/>
</dbReference>
<dbReference type="CDD" id="cd06318">
    <property type="entry name" value="PBP1_ABC_D-talitol-like"/>
    <property type="match status" value="1"/>
</dbReference>
<proteinExistence type="inferred from homology"/>
<dbReference type="Pfam" id="PF13407">
    <property type="entry name" value="Peripla_BP_4"/>
    <property type="match status" value="1"/>
</dbReference>
<organism evidence="6 7">
    <name type="scientific">Lactonifactor longoviformis DSM 17459</name>
    <dbReference type="NCBI Taxonomy" id="1122155"/>
    <lineage>
        <taxon>Bacteria</taxon>
        <taxon>Bacillati</taxon>
        <taxon>Bacillota</taxon>
        <taxon>Clostridia</taxon>
        <taxon>Eubacteriales</taxon>
        <taxon>Clostridiaceae</taxon>
        <taxon>Lactonifactor</taxon>
    </lineage>
</organism>
<keyword evidence="3 4" id="KW-0732">Signal</keyword>
<evidence type="ECO:0000259" key="5">
    <source>
        <dbReference type="Pfam" id="PF13407"/>
    </source>
</evidence>
<dbReference type="OrthoDB" id="9814427at2"/>
<evidence type="ECO:0000313" key="7">
    <source>
        <dbReference type="Proteomes" id="UP000184245"/>
    </source>
</evidence>
<dbReference type="PROSITE" id="PS51257">
    <property type="entry name" value="PROKAR_LIPOPROTEIN"/>
    <property type="match status" value="1"/>
</dbReference>
<accession>A0A1M4UUK5</accession>
<protein>
    <submittedName>
        <fullName evidence="6">Ribose transport system substrate-binding protein</fullName>
    </submittedName>
</protein>
<evidence type="ECO:0000256" key="4">
    <source>
        <dbReference type="SAM" id="SignalP"/>
    </source>
</evidence>
<dbReference type="STRING" id="1122155.SAMN02745158_00989"/>
<dbReference type="PANTHER" id="PTHR46847">
    <property type="entry name" value="D-ALLOSE-BINDING PERIPLASMIC PROTEIN-RELATED"/>
    <property type="match status" value="1"/>
</dbReference>
<dbReference type="EMBL" id="FQVI01000003">
    <property type="protein sequence ID" value="SHE60365.1"/>
    <property type="molecule type" value="Genomic_DNA"/>
</dbReference>
<evidence type="ECO:0000313" key="6">
    <source>
        <dbReference type="EMBL" id="SHE60365.1"/>
    </source>
</evidence>
<dbReference type="Proteomes" id="UP000184245">
    <property type="component" value="Unassembled WGS sequence"/>
</dbReference>
<dbReference type="GO" id="GO:0030313">
    <property type="term" value="C:cell envelope"/>
    <property type="evidence" value="ECO:0007669"/>
    <property type="project" value="UniProtKB-SubCell"/>
</dbReference>
<dbReference type="PANTHER" id="PTHR46847:SF1">
    <property type="entry name" value="D-ALLOSE-BINDING PERIPLASMIC PROTEIN-RELATED"/>
    <property type="match status" value="1"/>
</dbReference>
<keyword evidence="7" id="KW-1185">Reference proteome</keyword>
<evidence type="ECO:0000256" key="2">
    <source>
        <dbReference type="ARBA" id="ARBA00007639"/>
    </source>
</evidence>
<gene>
    <name evidence="6" type="ORF">SAMN02745158_00989</name>
</gene>
<comment type="subcellular location">
    <subcellularLocation>
        <location evidence="1">Cell envelope</location>
    </subcellularLocation>
</comment>
<comment type="similarity">
    <text evidence="2">Belongs to the bacterial solute-binding protein 2 family.</text>
</comment>